<organism evidence="3 4">
    <name type="scientific">Actinomadura physcomitrii</name>
    <dbReference type="NCBI Taxonomy" id="2650748"/>
    <lineage>
        <taxon>Bacteria</taxon>
        <taxon>Bacillati</taxon>
        <taxon>Actinomycetota</taxon>
        <taxon>Actinomycetes</taxon>
        <taxon>Streptosporangiales</taxon>
        <taxon>Thermomonosporaceae</taxon>
        <taxon>Actinomadura</taxon>
    </lineage>
</organism>
<accession>A0A6I4MR68</accession>
<dbReference type="InterPro" id="IPR012337">
    <property type="entry name" value="RNaseH-like_sf"/>
</dbReference>
<evidence type="ECO:0000313" key="4">
    <source>
        <dbReference type="Proteomes" id="UP000462055"/>
    </source>
</evidence>
<dbReference type="GO" id="GO:0015074">
    <property type="term" value="P:DNA integration"/>
    <property type="evidence" value="ECO:0007669"/>
    <property type="project" value="InterPro"/>
</dbReference>
<dbReference type="AlphaFoldDB" id="A0A6I4MR68"/>
<gene>
    <name evidence="3" type="ORF">F8568_044380</name>
</gene>
<dbReference type="Proteomes" id="UP000462055">
    <property type="component" value="Unassembled WGS sequence"/>
</dbReference>
<reference evidence="3" key="1">
    <citation type="submission" date="2019-12" db="EMBL/GenBank/DDBJ databases">
        <title>Actinomadura physcomitrii sp. nov., a novel actinomycete isolated from moss [Physcomitrium sphaericum (Ludw) Fuernr].</title>
        <authorList>
            <person name="Zhuang X."/>
        </authorList>
    </citation>
    <scope>NUCLEOTIDE SEQUENCE [LARGE SCALE GENOMIC DNA]</scope>
    <source>
        <strain evidence="3">LD22</strain>
    </source>
</reference>
<feature type="domain" description="Integrase catalytic" evidence="2">
    <location>
        <begin position="152"/>
        <end position="330"/>
    </location>
</feature>
<dbReference type="InterPro" id="IPR009057">
    <property type="entry name" value="Homeodomain-like_sf"/>
</dbReference>
<keyword evidence="4" id="KW-1185">Reference proteome</keyword>
<dbReference type="InterPro" id="IPR001584">
    <property type="entry name" value="Integrase_cat-core"/>
</dbReference>
<dbReference type="SUPFAM" id="SSF53098">
    <property type="entry name" value="Ribonuclease H-like"/>
    <property type="match status" value="1"/>
</dbReference>
<dbReference type="Pfam" id="PF13683">
    <property type="entry name" value="rve_3"/>
    <property type="match status" value="1"/>
</dbReference>
<dbReference type="PROSITE" id="PS50994">
    <property type="entry name" value="INTEGRASE"/>
    <property type="match status" value="1"/>
</dbReference>
<dbReference type="GO" id="GO:0003676">
    <property type="term" value="F:nucleic acid binding"/>
    <property type="evidence" value="ECO:0007669"/>
    <property type="project" value="InterPro"/>
</dbReference>
<name>A0A6I4MR68_9ACTN</name>
<dbReference type="InterPro" id="IPR036397">
    <property type="entry name" value="RNaseH_sf"/>
</dbReference>
<proteinExistence type="predicted"/>
<comment type="caution">
    <text evidence="3">The sequence shown here is derived from an EMBL/GenBank/DDBJ whole genome shotgun (WGS) entry which is preliminary data.</text>
</comment>
<dbReference type="SUPFAM" id="SSF46689">
    <property type="entry name" value="Homeodomain-like"/>
    <property type="match status" value="1"/>
</dbReference>
<protein>
    <submittedName>
        <fullName evidence="3">Transposase</fullName>
    </submittedName>
</protein>
<sequence>MVWSLLYDLTRNSLGVMLLRLRGEAAKDVEILVLRHQLAVLRRQVNRPALQPADRVLLAALSRLLPRARWNTFMVTPATLLRWHRELVARKWTYPRKAPGRPPVQREIRRLALQLAGENPGWGHRRIHGELIGLGYQVSAATVWRVMRRAGVDPAPRRTDASWTMFLRAQASGVLACDFFTVDTVFLQRIYVFFVVEIATRRVHVLGSTRNPTGAWVTQQARNLLMDLDESAQRFRFLVRDRDTKFTDSFDAVFAAAGITVLRTPPQSPRANAFAERWVGSVRRECTDRLLIFSRRHLEAVLMIYADHFNGHRPHRSLGQQPPTPPPEPTPISSNTAIRRTRLLGGVINEYRNAA</sequence>
<feature type="region of interest" description="Disordered" evidence="1">
    <location>
        <begin position="313"/>
        <end position="335"/>
    </location>
</feature>
<evidence type="ECO:0000256" key="1">
    <source>
        <dbReference type="SAM" id="MobiDB-lite"/>
    </source>
</evidence>
<dbReference type="Gene3D" id="3.30.420.10">
    <property type="entry name" value="Ribonuclease H-like superfamily/Ribonuclease H"/>
    <property type="match status" value="1"/>
</dbReference>
<dbReference type="EMBL" id="WBMS02000068">
    <property type="protein sequence ID" value="MWA07255.1"/>
    <property type="molecule type" value="Genomic_DNA"/>
</dbReference>
<evidence type="ECO:0000313" key="3">
    <source>
        <dbReference type="EMBL" id="MWA07255.1"/>
    </source>
</evidence>
<dbReference type="RefSeq" id="WP_151600157.1">
    <property type="nucleotide sequence ID" value="NZ_WBMS02000068.1"/>
</dbReference>
<evidence type="ECO:0000259" key="2">
    <source>
        <dbReference type="PROSITE" id="PS50994"/>
    </source>
</evidence>